<evidence type="ECO:0000256" key="1">
    <source>
        <dbReference type="ARBA" id="ARBA00022729"/>
    </source>
</evidence>
<reference evidence="5" key="1">
    <citation type="submission" date="2016-10" db="EMBL/GenBank/DDBJ databases">
        <authorList>
            <person name="Varghese N."/>
            <person name="Submissions S."/>
        </authorList>
    </citation>
    <scope>NUCLEOTIDE SEQUENCE [LARGE SCALE GENOMIC DNA]</scope>
    <source>
        <strain evidence="5">DSM 28881</strain>
    </source>
</reference>
<evidence type="ECO:0000313" key="5">
    <source>
        <dbReference type="Proteomes" id="UP000199559"/>
    </source>
</evidence>
<evidence type="ECO:0000256" key="2">
    <source>
        <dbReference type="SAM" id="SignalP"/>
    </source>
</evidence>
<dbReference type="Pfam" id="PF18962">
    <property type="entry name" value="Por_Secre_tail"/>
    <property type="match status" value="1"/>
</dbReference>
<feature type="chain" id="PRO_5011693239" evidence="2">
    <location>
        <begin position="21"/>
        <end position="387"/>
    </location>
</feature>
<dbReference type="Proteomes" id="UP000199559">
    <property type="component" value="Unassembled WGS sequence"/>
</dbReference>
<dbReference type="Gene3D" id="2.60.40.10">
    <property type="entry name" value="Immunoglobulins"/>
    <property type="match status" value="1"/>
</dbReference>
<sequence length="387" mass="41755">MKKTTFLFLFLFLTTSFAFSQVLIDENFDAGLSTPTGWSNTDLANGGVWSFANSGEAPGFGAANTVLYDEGFSGSYPIFDSDAIGNDSEPEDAYLESPTFDASALTDVQLTFNHVIRAEFAGNGFVEVFDGTAWVQVVLFNSTNNTSGANELDFGFKSYNVSAQLAGVSNAKVRFRWVGDYSYFWAFDNVKVFSCTETTAPTAATATTPANGATNVAIDVTGTTPLITPFNWTAGPSATVFNLSLGTDTAGTDIGTIDGATNGNGITFNWAYDTTYYWSVESFNCFGSTVSAVWSFTTEADPALSAASFEATTFSLYPNPAKSSISIKSKSQLTSIEIFNQLGQRVMQVEADSMIENTININDLKSGIYFMKIFAGNQEKTMKFIKE</sequence>
<evidence type="ECO:0000259" key="3">
    <source>
        <dbReference type="Pfam" id="PF18962"/>
    </source>
</evidence>
<dbReference type="RefSeq" id="WP_090837790.1">
    <property type="nucleotide sequence ID" value="NZ_FORM01000002.1"/>
</dbReference>
<gene>
    <name evidence="4" type="ORF">SAMN05443431_102236</name>
</gene>
<proteinExistence type="predicted"/>
<name>A0A1I3L546_9FLAO</name>
<organism evidence="4 5">
    <name type="scientific">Olleya namhaensis</name>
    <dbReference type="NCBI Taxonomy" id="1144750"/>
    <lineage>
        <taxon>Bacteria</taxon>
        <taxon>Pseudomonadati</taxon>
        <taxon>Bacteroidota</taxon>
        <taxon>Flavobacteriia</taxon>
        <taxon>Flavobacteriales</taxon>
        <taxon>Flavobacteriaceae</taxon>
    </lineage>
</organism>
<dbReference type="NCBIfam" id="TIGR04183">
    <property type="entry name" value="Por_Secre_tail"/>
    <property type="match status" value="1"/>
</dbReference>
<dbReference type="InterPro" id="IPR013783">
    <property type="entry name" value="Ig-like_fold"/>
</dbReference>
<feature type="signal peptide" evidence="2">
    <location>
        <begin position="1"/>
        <end position="20"/>
    </location>
</feature>
<evidence type="ECO:0000313" key="4">
    <source>
        <dbReference type="EMBL" id="SFI79676.1"/>
    </source>
</evidence>
<dbReference type="InterPro" id="IPR026444">
    <property type="entry name" value="Secre_tail"/>
</dbReference>
<dbReference type="EMBL" id="FORM01000002">
    <property type="protein sequence ID" value="SFI79676.1"/>
    <property type="molecule type" value="Genomic_DNA"/>
</dbReference>
<protein>
    <submittedName>
        <fullName evidence="4">Por secretion system C-terminal sorting domain-containing protein</fullName>
    </submittedName>
</protein>
<accession>A0A1I3L546</accession>
<keyword evidence="5" id="KW-1185">Reference proteome</keyword>
<feature type="domain" description="Secretion system C-terminal sorting" evidence="3">
    <location>
        <begin position="316"/>
        <end position="385"/>
    </location>
</feature>
<keyword evidence="1 2" id="KW-0732">Signal</keyword>
<dbReference type="STRING" id="1144750.SAMN05443431_102236"/>
<dbReference type="AlphaFoldDB" id="A0A1I3L546"/>